<keyword evidence="1" id="KW-0812">Transmembrane</keyword>
<feature type="transmembrane region" description="Helical" evidence="1">
    <location>
        <begin position="12"/>
        <end position="35"/>
    </location>
</feature>
<keyword evidence="1" id="KW-0472">Membrane</keyword>
<dbReference type="InterPro" id="IPR025356">
    <property type="entry name" value="DUF4260"/>
</dbReference>
<dbReference type="AlphaFoldDB" id="A0A9X9A2T6"/>
<evidence type="ECO:0000313" key="2">
    <source>
        <dbReference type="EMBL" id="TKI91963.1"/>
    </source>
</evidence>
<comment type="caution">
    <text evidence="2">The sequence shown here is derived from an EMBL/GenBank/DDBJ whole genome shotgun (WGS) entry which is preliminary data.</text>
</comment>
<evidence type="ECO:0000256" key="1">
    <source>
        <dbReference type="SAM" id="Phobius"/>
    </source>
</evidence>
<dbReference type="Pfam" id="PF14079">
    <property type="entry name" value="DUF4260"/>
    <property type="match status" value="1"/>
</dbReference>
<sequence length="90" mass="10517">MQKRIVHFEGMVVFLATIYMYSIYEFSWIIFFVFLLAPDLSMLAYGINNHVGAKIYNVCHTYIISILIVLIGFYFKIDTVIMIGLIWTAH</sequence>
<reference evidence="2 3" key="1">
    <citation type="journal article" date="2019" name="Environ. Microbiol.">
        <title>An active ?-lactamase is a part of an orchestrated cell wall stress resistance network of Bacillus subtilis and related rhizosphere species.</title>
        <authorList>
            <person name="Bucher T."/>
            <person name="Keren-Paz A."/>
            <person name="Hausser J."/>
            <person name="Olender T."/>
            <person name="Cytryn E."/>
            <person name="Kolodkin-Gal I."/>
        </authorList>
    </citation>
    <scope>NUCLEOTIDE SEQUENCE [LARGE SCALE GENOMIC DNA]</scope>
    <source>
        <strain evidence="2 3">I32</strain>
    </source>
</reference>
<gene>
    <name evidence="2" type="ORF">FC695_31975</name>
</gene>
<protein>
    <submittedName>
        <fullName evidence="2">DUF4260 family protein</fullName>
    </submittedName>
</protein>
<evidence type="ECO:0000313" key="3">
    <source>
        <dbReference type="Proteomes" id="UP000308444"/>
    </source>
</evidence>
<feature type="non-terminal residue" evidence="2">
    <location>
        <position position="90"/>
    </location>
</feature>
<dbReference type="EMBL" id="SZOH01003066">
    <property type="protein sequence ID" value="TKI91963.1"/>
    <property type="molecule type" value="Genomic_DNA"/>
</dbReference>
<organism evidence="2 3">
    <name type="scientific">Bacillus cereus</name>
    <dbReference type="NCBI Taxonomy" id="1396"/>
    <lineage>
        <taxon>Bacteria</taxon>
        <taxon>Bacillati</taxon>
        <taxon>Bacillota</taxon>
        <taxon>Bacilli</taxon>
        <taxon>Bacillales</taxon>
        <taxon>Bacillaceae</taxon>
        <taxon>Bacillus</taxon>
        <taxon>Bacillus cereus group</taxon>
    </lineage>
</organism>
<keyword evidence="1" id="KW-1133">Transmembrane helix</keyword>
<accession>A0A9X9A2T6</accession>
<proteinExistence type="predicted"/>
<dbReference type="Proteomes" id="UP000308444">
    <property type="component" value="Unassembled WGS sequence"/>
</dbReference>
<feature type="transmembrane region" description="Helical" evidence="1">
    <location>
        <begin position="55"/>
        <end position="75"/>
    </location>
</feature>
<name>A0A9X9A2T6_BACCE</name>